<keyword evidence="5" id="KW-1185">Reference proteome</keyword>
<dbReference type="HOGENOM" id="CLU_090425_0_0_1"/>
<feature type="transmembrane region" description="Helical" evidence="2">
    <location>
        <begin position="177"/>
        <end position="196"/>
    </location>
</feature>
<keyword evidence="2" id="KW-0472">Membrane</keyword>
<evidence type="ECO:0000313" key="4">
    <source>
        <dbReference type="EMBL" id="CCF53478.1"/>
    </source>
</evidence>
<evidence type="ECO:0000313" key="5">
    <source>
        <dbReference type="Proteomes" id="UP000006174"/>
    </source>
</evidence>
<keyword evidence="2" id="KW-1133">Transmembrane helix</keyword>
<keyword evidence="3" id="KW-0732">Signal</keyword>
<dbReference type="AlphaFoldDB" id="I2G2T5"/>
<dbReference type="OrthoDB" id="5420143at2759"/>
<keyword evidence="2" id="KW-0812">Transmembrane</keyword>
<reference evidence="4 5" key="1">
    <citation type="journal article" date="2012" name="Plant Cell">
        <title>Genome comparison of barley and maize smut fungi reveals targeted loss of RNA silencing components and species-specific presence of transposable elements.</title>
        <authorList>
            <person name="Laurie J.D."/>
            <person name="Ali S."/>
            <person name="Linning R."/>
            <person name="Mannhaupt G."/>
            <person name="Wong P."/>
            <person name="Gueldener U."/>
            <person name="Muensterkoetter M."/>
            <person name="Moore R."/>
            <person name="Kahmann R."/>
            <person name="Bakkeren G."/>
            <person name="Schirawski J."/>
        </authorList>
    </citation>
    <scope>NUCLEOTIDE SEQUENCE [LARGE SCALE GENOMIC DNA]</scope>
    <source>
        <strain evidence="5">Uh4875-4</strain>
    </source>
</reference>
<dbReference type="OMA" id="WVQNTSN"/>
<feature type="region of interest" description="Disordered" evidence="1">
    <location>
        <begin position="122"/>
        <end position="171"/>
    </location>
</feature>
<sequence>MQTTAAALTLLVSLVGLSQAFEMTFPNSNGGYWVTNYTNTLNWKANSSDPALFSVQLLNSNNSQLNGNFQIGNALNTANGSAQIFIDRIPSGTYTVLFVNSSNYELDHAQVYYTSSSFEVRPNGTEPAQVTANTNADPNSSATQAATGSANATLSSATDRPSRPGSNGAMGMVQGSTAAMVASVASLVLGLGIGLLA</sequence>
<dbReference type="Proteomes" id="UP000006174">
    <property type="component" value="Unassembled WGS sequence"/>
</dbReference>
<accession>I2G2T5</accession>
<evidence type="ECO:0000256" key="3">
    <source>
        <dbReference type="SAM" id="SignalP"/>
    </source>
</evidence>
<name>I2G2T5_USTHO</name>
<dbReference type="eggNOG" id="ENOG502SF7M">
    <property type="taxonomic scope" value="Eukaryota"/>
</dbReference>
<feature type="signal peptide" evidence="3">
    <location>
        <begin position="1"/>
        <end position="20"/>
    </location>
</feature>
<proteinExistence type="predicted"/>
<dbReference type="STRING" id="1128400.I2G2T5"/>
<organism evidence="4 5">
    <name type="scientific">Ustilago hordei</name>
    <name type="common">Barley covered smut fungus</name>
    <dbReference type="NCBI Taxonomy" id="120017"/>
    <lineage>
        <taxon>Eukaryota</taxon>
        <taxon>Fungi</taxon>
        <taxon>Dikarya</taxon>
        <taxon>Basidiomycota</taxon>
        <taxon>Ustilaginomycotina</taxon>
        <taxon>Ustilaginomycetes</taxon>
        <taxon>Ustilaginales</taxon>
        <taxon>Ustilaginaceae</taxon>
        <taxon>Ustilago</taxon>
    </lineage>
</organism>
<evidence type="ECO:0000256" key="1">
    <source>
        <dbReference type="SAM" id="MobiDB-lite"/>
    </source>
</evidence>
<dbReference type="EMBL" id="CAGI01000183">
    <property type="protein sequence ID" value="CCF53478.1"/>
    <property type="molecule type" value="Genomic_DNA"/>
</dbReference>
<comment type="caution">
    <text evidence="4">The sequence shown here is derived from an EMBL/GenBank/DDBJ whole genome shotgun (WGS) entry which is preliminary data.</text>
</comment>
<feature type="compositionally biased region" description="Polar residues" evidence="1">
    <location>
        <begin position="126"/>
        <end position="159"/>
    </location>
</feature>
<evidence type="ECO:0000256" key="2">
    <source>
        <dbReference type="SAM" id="Phobius"/>
    </source>
</evidence>
<gene>
    <name evidence="4" type="ORF">UHOR_02311</name>
</gene>
<feature type="chain" id="PRO_5003659074" evidence="3">
    <location>
        <begin position="21"/>
        <end position="197"/>
    </location>
</feature>
<protein>
    <submittedName>
        <fullName evidence="4">Uncharacterized protein</fullName>
    </submittedName>
</protein>